<name>A0A7W2AQF1_9BACL</name>
<dbReference type="Proteomes" id="UP000538292">
    <property type="component" value="Unassembled WGS sequence"/>
</dbReference>
<protein>
    <submittedName>
        <fullName evidence="1">Uncharacterized protein</fullName>
    </submittedName>
</protein>
<dbReference type="RefSeq" id="WP_181737906.1">
    <property type="nucleotide sequence ID" value="NZ_JACEOL010000009.1"/>
</dbReference>
<accession>A0A7W2AQF1</accession>
<gene>
    <name evidence="1" type="ORF">H2C83_03755</name>
</gene>
<organism evidence="1 2">
    <name type="scientific">Thermoactinomyces mirandus</name>
    <dbReference type="NCBI Taxonomy" id="2756294"/>
    <lineage>
        <taxon>Bacteria</taxon>
        <taxon>Bacillati</taxon>
        <taxon>Bacillota</taxon>
        <taxon>Bacilli</taxon>
        <taxon>Bacillales</taxon>
        <taxon>Thermoactinomycetaceae</taxon>
        <taxon>Thermoactinomyces</taxon>
    </lineage>
</organism>
<sequence length="385" mass="45004">MPIKHARMMILLGLVFLFCAGCQGFSFDLNSESAIDSYLDTKLFDQVPSVKDLLLDERVQAYLQKQPYIYGRSMDGRTLAILSYVGQKQSCRLDFYRLSTGESIQTLYLPSQAELEARMHSENGDEILEYIGIVQETVERGYQIKRPVKPILLVPQTRYILNKDKGWYVRPVQEEGHFHLTIENSRGEHWTIFRQDLGKIGPEQVFAYLLPFDENNSVWTFVVFMMGENAETNVVQHFDDKTLSSVPFDQELEQVCNRMLAEGKKDCRLAFRHEEQDHWYLLVKGKQKERNDSRISYQGRVGQFLILNDKKEVLIKGTRQNLISAGKTFRFSRQFHGYRVHLSKTGQESAEKIVIDVLDHKQQVMQTIVLRWNDRQKQFQQMEEN</sequence>
<proteinExistence type="predicted"/>
<evidence type="ECO:0000313" key="2">
    <source>
        <dbReference type="Proteomes" id="UP000538292"/>
    </source>
</evidence>
<keyword evidence="2" id="KW-1185">Reference proteome</keyword>
<comment type="caution">
    <text evidence="1">The sequence shown here is derived from an EMBL/GenBank/DDBJ whole genome shotgun (WGS) entry which is preliminary data.</text>
</comment>
<dbReference type="EMBL" id="JACEOL010000009">
    <property type="protein sequence ID" value="MBA4601448.1"/>
    <property type="molecule type" value="Genomic_DNA"/>
</dbReference>
<reference evidence="1 2" key="1">
    <citation type="submission" date="2020-07" db="EMBL/GenBank/DDBJ databases">
        <title>Thermoactinomyces phylogeny.</title>
        <authorList>
            <person name="Dunlap C."/>
        </authorList>
    </citation>
    <scope>NUCLEOTIDE SEQUENCE [LARGE SCALE GENOMIC DNA]</scope>
    <source>
        <strain evidence="1 2">AMNI-1</strain>
    </source>
</reference>
<dbReference type="AlphaFoldDB" id="A0A7W2AQF1"/>
<evidence type="ECO:0000313" key="1">
    <source>
        <dbReference type="EMBL" id="MBA4601448.1"/>
    </source>
</evidence>